<dbReference type="SUPFAM" id="SSF53659">
    <property type="entry name" value="Isocitrate/Isopropylmalate dehydrogenase-like"/>
    <property type="match status" value="1"/>
</dbReference>
<organism evidence="4 5">
    <name type="scientific">Candidatus Syntropharchaeum butanivorans</name>
    <dbReference type="NCBI Taxonomy" id="1839936"/>
    <lineage>
        <taxon>Archaea</taxon>
        <taxon>Methanobacteriati</taxon>
        <taxon>Methanobacteriota</taxon>
        <taxon>Stenosarchaea group</taxon>
        <taxon>Methanomicrobia</taxon>
        <taxon>Methanosarcinales</taxon>
        <taxon>ANME-2 cluster</taxon>
        <taxon>Candidatus Syntropharchaeum</taxon>
    </lineage>
</organism>
<dbReference type="GO" id="GO:0032259">
    <property type="term" value="P:methylation"/>
    <property type="evidence" value="ECO:0007669"/>
    <property type="project" value="UniProtKB-KW"/>
</dbReference>
<comment type="similarity">
    <text evidence="1">Belongs to the MtxX family.</text>
</comment>
<dbReference type="Proteomes" id="UP000185779">
    <property type="component" value="Unassembled WGS sequence"/>
</dbReference>
<dbReference type="PATRIC" id="fig|1839936.3.peg.53"/>
<dbReference type="AlphaFoldDB" id="A0A1F2P646"/>
<evidence type="ECO:0000256" key="2">
    <source>
        <dbReference type="ARBA" id="ARBA00022603"/>
    </source>
</evidence>
<keyword evidence="2 4" id="KW-0489">Methyltransferase</keyword>
<proteinExistence type="inferred from homology"/>
<dbReference type="EMBL" id="LYOR01000001">
    <property type="protein sequence ID" value="OFV66760.1"/>
    <property type="molecule type" value="Genomic_DNA"/>
</dbReference>
<protein>
    <submittedName>
        <fullName evidence="4">Methyltransferase subunit X</fullName>
        <ecNumber evidence="4">2.1.1.-</ecNumber>
    </submittedName>
</protein>
<keyword evidence="5" id="KW-1185">Reference proteome</keyword>
<accession>A0A1F2P646</accession>
<evidence type="ECO:0000256" key="3">
    <source>
        <dbReference type="ARBA" id="ARBA00022679"/>
    </source>
</evidence>
<dbReference type="STRING" id="1839936.SBU_000053"/>
<reference evidence="4" key="1">
    <citation type="submission" date="2016-05" db="EMBL/GenBank/DDBJ databases">
        <title>Microbial consortia oxidize butane by reversing methanogenesis.</title>
        <authorList>
            <person name="Laso-Perez R."/>
            <person name="Richter M."/>
            <person name="Wegener G."/>
            <person name="Musat F."/>
        </authorList>
    </citation>
    <scope>NUCLEOTIDE SEQUENCE [LARGE SCALE GENOMIC DNA]</scope>
    <source>
        <strain evidence="4">BOX1</strain>
    </source>
</reference>
<dbReference type="NCBIfam" id="TIGR03270">
    <property type="entry name" value="methan_mark_4"/>
    <property type="match status" value="1"/>
</dbReference>
<evidence type="ECO:0000313" key="4">
    <source>
        <dbReference type="EMBL" id="OFV66760.1"/>
    </source>
</evidence>
<dbReference type="EC" id="2.1.1.-" evidence="4"/>
<comment type="caution">
    <text evidence="4">The sequence shown here is derived from an EMBL/GenBank/DDBJ whole genome shotgun (WGS) entry which is preliminary data.</text>
</comment>
<gene>
    <name evidence="4" type="ORF">SBU_000053</name>
</gene>
<evidence type="ECO:0000313" key="5">
    <source>
        <dbReference type="Proteomes" id="UP000185779"/>
    </source>
</evidence>
<sequence>MKSKGRGDIFSMVEENLPPECRIAIGMSDPRIIQELTEVERFADLLIVSGAEIESDAGFEIMISDEPERELVDLLMRGEVDGAVRGTLPASKTLLYLRKVSGIDNLARVALLKPKDADPFLFAPVGIDEGDGFDARLRLIENGIWMLESLGLDVRVGILSGGRIGDMGRSPRVDESLREGDLLIGAVADMGYQAVHHEILIEDAVRDSNLIIAPDGISGNLIFRTLTFLGEGVAWGAAVHYDLGKVFVDTSRAGGSYSGAVKLAAALSTIIGGS</sequence>
<name>A0A1F2P646_9EURY</name>
<evidence type="ECO:0000256" key="1">
    <source>
        <dbReference type="ARBA" id="ARBA00009125"/>
    </source>
</evidence>
<dbReference type="InterPro" id="IPR016764">
    <property type="entry name" value="MeTrfase_MtxX_xsu"/>
</dbReference>
<dbReference type="GO" id="GO:0008168">
    <property type="term" value="F:methyltransferase activity"/>
    <property type="evidence" value="ECO:0007669"/>
    <property type="project" value="UniProtKB-KW"/>
</dbReference>
<keyword evidence="3 4" id="KW-0808">Transferase</keyword>